<organism evidence="1 2">
    <name type="scientific">Ficus carica</name>
    <name type="common">Common fig</name>
    <dbReference type="NCBI Taxonomy" id="3494"/>
    <lineage>
        <taxon>Eukaryota</taxon>
        <taxon>Viridiplantae</taxon>
        <taxon>Streptophyta</taxon>
        <taxon>Embryophyta</taxon>
        <taxon>Tracheophyta</taxon>
        <taxon>Spermatophyta</taxon>
        <taxon>Magnoliopsida</taxon>
        <taxon>eudicotyledons</taxon>
        <taxon>Gunneridae</taxon>
        <taxon>Pentapetalae</taxon>
        <taxon>rosids</taxon>
        <taxon>fabids</taxon>
        <taxon>Rosales</taxon>
        <taxon>Moraceae</taxon>
        <taxon>Ficeae</taxon>
        <taxon>Ficus</taxon>
    </lineage>
</organism>
<sequence length="226" mass="25834">MLFHDGFRKLCSAPCFCRIFHDGFLKNGHGSSVVESTFCSSAFFSVKYLLKYRVVSSHWLRLVDGPPFAIDHEKNSKPKSILCDGNNIFFLDLQDRRASMGGRVPLNRSNIEILGSSRGILAVMADSHKLFLWNAATRFFQKIWCRNVVIPQDLNQISFAFYAFGCGEEQLKLLRTVQFLNGQGDVFSRIEAYGVETKIWNHYEMSFSYFISMKTPYGIVLDQSAH</sequence>
<name>A0AA88D6C1_FICCA</name>
<dbReference type="AlphaFoldDB" id="A0AA88D6C1"/>
<protein>
    <recommendedName>
        <fullName evidence="3">F-box protein</fullName>
    </recommendedName>
</protein>
<dbReference type="Proteomes" id="UP001187192">
    <property type="component" value="Unassembled WGS sequence"/>
</dbReference>
<reference evidence="1" key="1">
    <citation type="submission" date="2023-07" db="EMBL/GenBank/DDBJ databases">
        <title>draft genome sequence of fig (Ficus carica).</title>
        <authorList>
            <person name="Takahashi T."/>
            <person name="Nishimura K."/>
        </authorList>
    </citation>
    <scope>NUCLEOTIDE SEQUENCE</scope>
</reference>
<proteinExistence type="predicted"/>
<comment type="caution">
    <text evidence="1">The sequence shown here is derived from an EMBL/GenBank/DDBJ whole genome shotgun (WGS) entry which is preliminary data.</text>
</comment>
<accession>A0AA88D6C1</accession>
<gene>
    <name evidence="1" type="ORF">TIFTF001_013758</name>
</gene>
<evidence type="ECO:0000313" key="2">
    <source>
        <dbReference type="Proteomes" id="UP001187192"/>
    </source>
</evidence>
<dbReference type="EMBL" id="BTGU01000018">
    <property type="protein sequence ID" value="GMN44561.1"/>
    <property type="molecule type" value="Genomic_DNA"/>
</dbReference>
<keyword evidence="2" id="KW-1185">Reference proteome</keyword>
<evidence type="ECO:0008006" key="3">
    <source>
        <dbReference type="Google" id="ProtNLM"/>
    </source>
</evidence>
<evidence type="ECO:0000313" key="1">
    <source>
        <dbReference type="EMBL" id="GMN44561.1"/>
    </source>
</evidence>